<comment type="caution">
    <text evidence="2">The sequence shown here is derived from an EMBL/GenBank/DDBJ whole genome shotgun (WGS) entry which is preliminary data.</text>
</comment>
<keyword evidence="1" id="KW-0732">Signal</keyword>
<evidence type="ECO:0000313" key="3">
    <source>
        <dbReference type="Proteomes" id="UP000835052"/>
    </source>
</evidence>
<dbReference type="GO" id="GO:0006644">
    <property type="term" value="P:phospholipid metabolic process"/>
    <property type="evidence" value="ECO:0007669"/>
    <property type="project" value="InterPro"/>
</dbReference>
<dbReference type="InterPro" id="IPR036444">
    <property type="entry name" value="PLipase_A2_dom_sf"/>
</dbReference>
<evidence type="ECO:0000313" key="2">
    <source>
        <dbReference type="EMBL" id="CAD6199561.1"/>
    </source>
</evidence>
<dbReference type="PANTHER" id="PTHR34228:SF4">
    <property type="entry name" value="VENOM PROTEIN"/>
    <property type="match status" value="1"/>
</dbReference>
<feature type="chain" id="PRO_5035732490" description="Phospholipase A2" evidence="1">
    <location>
        <begin position="21"/>
        <end position="110"/>
    </location>
</feature>
<proteinExistence type="predicted"/>
<organism evidence="2 3">
    <name type="scientific">Caenorhabditis auriculariae</name>
    <dbReference type="NCBI Taxonomy" id="2777116"/>
    <lineage>
        <taxon>Eukaryota</taxon>
        <taxon>Metazoa</taxon>
        <taxon>Ecdysozoa</taxon>
        <taxon>Nematoda</taxon>
        <taxon>Chromadorea</taxon>
        <taxon>Rhabditida</taxon>
        <taxon>Rhabditina</taxon>
        <taxon>Rhabditomorpha</taxon>
        <taxon>Rhabditoidea</taxon>
        <taxon>Rhabditidae</taxon>
        <taxon>Peloderinae</taxon>
        <taxon>Caenorhabditis</taxon>
    </lineage>
</organism>
<evidence type="ECO:0008006" key="4">
    <source>
        <dbReference type="Google" id="ProtNLM"/>
    </source>
</evidence>
<accession>A0A8S1HU07</accession>
<sequence length="110" mass="12286">MNRILSFLTVFLVFVGYSAARFSCGNDVLQSGFAELIVANDCKGRLQKMDLCCFNHRKCYEAQNKRETCDEQFCACAKNAAEKLPLCDLHANNFCNTAKNFGAANYPRPG</sequence>
<dbReference type="InterPro" id="IPR053322">
    <property type="entry name" value="PLA2-like"/>
</dbReference>
<keyword evidence="3" id="KW-1185">Reference proteome</keyword>
<feature type="signal peptide" evidence="1">
    <location>
        <begin position="1"/>
        <end position="20"/>
    </location>
</feature>
<dbReference type="PANTHER" id="PTHR34228">
    <property type="entry name" value="PROTEIN CBG09474-RELATED"/>
    <property type="match status" value="1"/>
</dbReference>
<dbReference type="SUPFAM" id="SSF48619">
    <property type="entry name" value="Phospholipase A2, PLA2"/>
    <property type="match status" value="1"/>
</dbReference>
<dbReference type="GO" id="GO:0050482">
    <property type="term" value="P:arachidonate secretion"/>
    <property type="evidence" value="ECO:0007669"/>
    <property type="project" value="InterPro"/>
</dbReference>
<gene>
    <name evidence="2" type="ORF">CAUJ_LOCUS15463</name>
</gene>
<name>A0A8S1HU07_9PELO</name>
<dbReference type="Proteomes" id="UP000835052">
    <property type="component" value="Unassembled WGS sequence"/>
</dbReference>
<dbReference type="EMBL" id="CAJGYM010000183">
    <property type="protein sequence ID" value="CAD6199561.1"/>
    <property type="molecule type" value="Genomic_DNA"/>
</dbReference>
<dbReference type="OrthoDB" id="5773255at2759"/>
<dbReference type="GO" id="GO:0004623">
    <property type="term" value="F:phospholipase A2 activity"/>
    <property type="evidence" value="ECO:0007669"/>
    <property type="project" value="InterPro"/>
</dbReference>
<protein>
    <recommendedName>
        <fullName evidence="4">Phospholipase A2</fullName>
    </recommendedName>
</protein>
<dbReference type="AlphaFoldDB" id="A0A8S1HU07"/>
<evidence type="ECO:0000256" key="1">
    <source>
        <dbReference type="SAM" id="SignalP"/>
    </source>
</evidence>
<reference evidence="2" key="1">
    <citation type="submission" date="2020-10" db="EMBL/GenBank/DDBJ databases">
        <authorList>
            <person name="Kikuchi T."/>
        </authorList>
    </citation>
    <scope>NUCLEOTIDE SEQUENCE</scope>
    <source>
        <strain evidence="2">NKZ352</strain>
    </source>
</reference>